<dbReference type="Proteomes" id="UP000235672">
    <property type="component" value="Unassembled WGS sequence"/>
</dbReference>
<evidence type="ECO:0000313" key="2">
    <source>
        <dbReference type="Proteomes" id="UP000235672"/>
    </source>
</evidence>
<protein>
    <submittedName>
        <fullName evidence="1">Uncharacterized protein</fullName>
    </submittedName>
</protein>
<proteinExistence type="predicted"/>
<dbReference type="InterPro" id="IPR036938">
    <property type="entry name" value="PAP2/HPO_sf"/>
</dbReference>
<name>A0A2J6PQ07_9HELO</name>
<reference evidence="1 2" key="1">
    <citation type="submission" date="2016-05" db="EMBL/GenBank/DDBJ databases">
        <title>A degradative enzymes factory behind the ericoid mycorrhizal symbiosis.</title>
        <authorList>
            <consortium name="DOE Joint Genome Institute"/>
            <person name="Martino E."/>
            <person name="Morin E."/>
            <person name="Grelet G."/>
            <person name="Kuo A."/>
            <person name="Kohler A."/>
            <person name="Daghino S."/>
            <person name="Barry K."/>
            <person name="Choi C."/>
            <person name="Cichocki N."/>
            <person name="Clum A."/>
            <person name="Copeland A."/>
            <person name="Hainaut M."/>
            <person name="Haridas S."/>
            <person name="Labutti K."/>
            <person name="Lindquist E."/>
            <person name="Lipzen A."/>
            <person name="Khouja H.-R."/>
            <person name="Murat C."/>
            <person name="Ohm R."/>
            <person name="Olson A."/>
            <person name="Spatafora J."/>
            <person name="Veneault-Fourrey C."/>
            <person name="Henrissat B."/>
            <person name="Grigoriev I."/>
            <person name="Martin F."/>
            <person name="Perotto S."/>
        </authorList>
    </citation>
    <scope>NUCLEOTIDE SEQUENCE [LARGE SCALE GENOMIC DNA]</scope>
    <source>
        <strain evidence="1 2">UAMH 7357</strain>
    </source>
</reference>
<organism evidence="1 2">
    <name type="scientific">Hyaloscypha hepaticicola</name>
    <dbReference type="NCBI Taxonomy" id="2082293"/>
    <lineage>
        <taxon>Eukaryota</taxon>
        <taxon>Fungi</taxon>
        <taxon>Dikarya</taxon>
        <taxon>Ascomycota</taxon>
        <taxon>Pezizomycotina</taxon>
        <taxon>Leotiomycetes</taxon>
        <taxon>Helotiales</taxon>
        <taxon>Hyaloscyphaceae</taxon>
        <taxon>Hyaloscypha</taxon>
    </lineage>
</organism>
<sequence length="96" mass="10017">MVDFNLIPVGGAGASVSGAFNGGDEVDVTISSLVTQNPQHVSTRNFTKLSIAAQKISGSRVFGGIHLRFSADTGMKIGEQVASDTLASFDALWKAF</sequence>
<evidence type="ECO:0000313" key="1">
    <source>
        <dbReference type="EMBL" id="PMD16115.1"/>
    </source>
</evidence>
<accession>A0A2J6PQ07</accession>
<dbReference type="OrthoDB" id="9997027at2759"/>
<dbReference type="AlphaFoldDB" id="A0A2J6PQ07"/>
<dbReference type="Gene3D" id="1.10.606.20">
    <property type="match status" value="1"/>
</dbReference>
<keyword evidence="2" id="KW-1185">Reference proteome</keyword>
<dbReference type="SUPFAM" id="SSF48317">
    <property type="entry name" value="Acid phosphatase/Vanadium-dependent haloperoxidase"/>
    <property type="match status" value="1"/>
</dbReference>
<gene>
    <name evidence="1" type="ORF">NA56DRAFT_709210</name>
</gene>
<dbReference type="EMBL" id="KZ613508">
    <property type="protein sequence ID" value="PMD16115.1"/>
    <property type="molecule type" value="Genomic_DNA"/>
</dbReference>